<organism evidence="3 4">
    <name type="scientific">Sphingomonas gei</name>
    <dbReference type="NCBI Taxonomy" id="1395960"/>
    <lineage>
        <taxon>Bacteria</taxon>
        <taxon>Pseudomonadati</taxon>
        <taxon>Pseudomonadota</taxon>
        <taxon>Alphaproteobacteria</taxon>
        <taxon>Sphingomonadales</taxon>
        <taxon>Sphingomonadaceae</taxon>
        <taxon>Sphingomonas</taxon>
    </lineage>
</organism>
<dbReference type="Pfam" id="PF01494">
    <property type="entry name" value="FAD_binding_3"/>
    <property type="match status" value="1"/>
</dbReference>
<dbReference type="EMBL" id="SRXT01000009">
    <property type="protein sequence ID" value="TGX49128.1"/>
    <property type="molecule type" value="Genomic_DNA"/>
</dbReference>
<comment type="caution">
    <text evidence="3">The sequence shown here is derived from an EMBL/GenBank/DDBJ whole genome shotgun (WGS) entry which is preliminary data.</text>
</comment>
<dbReference type="PANTHER" id="PTHR46865:SF2">
    <property type="entry name" value="MONOOXYGENASE"/>
    <property type="match status" value="1"/>
</dbReference>
<dbReference type="Gene3D" id="3.30.9.10">
    <property type="entry name" value="D-Amino Acid Oxidase, subunit A, domain 2"/>
    <property type="match status" value="1"/>
</dbReference>
<dbReference type="AlphaFoldDB" id="A0A4S1WZV6"/>
<keyword evidence="4" id="KW-1185">Reference proteome</keyword>
<sequence length="515" mass="55985">MESREPLAAARRGQLPMPRATPGFGTDQTDPGQAMTDKVTAERKAAGDLGEIGKLIGRTAPSPLGRLRLSRPGMNPISCAREDVRRCISRARFRASDRSTMRPGSHGGASGRPLRGCMRIEKKILICGAGIAGPACAYWLHKYGYSVVVVEKAQTFRDGGQNVDIKGAGQQVIKMMGLAEAIEAKDTLERGQKYLDAAGAVIAVFPKGAVGTLTSDFEILRGDFARVLFEATKGDCEYRFGTSVTNLDDSGAGMSVTFDDGRAEDFELVICGEGMSSSTRAKVLAQETRFRYLGAYMAFFKIPRRPEDDNWAYSVNGVGGTFITLRPGNEKETTVLITFLRKDHDIEGDNSAARRDLLLKALKGRGTVADRITAELDMVQDFYFGPMSQVRASAWSKGRFVLIGDAAYCPTPFTGAGTALALVGAYVLAGEIARGESYAEAFAAYERLVRPYVEASQDQLSPRFIRLLHAKTWFGISVTHLAQKFFSSGGVQKVLRPSAAKREKGVAEDFVFPQY</sequence>
<feature type="region of interest" description="Disordered" evidence="1">
    <location>
        <begin position="1"/>
        <end position="37"/>
    </location>
</feature>
<name>A0A4S1WZV6_9SPHN</name>
<dbReference type="Proteomes" id="UP000306147">
    <property type="component" value="Unassembled WGS sequence"/>
</dbReference>
<dbReference type="GO" id="GO:0071949">
    <property type="term" value="F:FAD binding"/>
    <property type="evidence" value="ECO:0007669"/>
    <property type="project" value="InterPro"/>
</dbReference>
<dbReference type="InterPro" id="IPR036188">
    <property type="entry name" value="FAD/NAD-bd_sf"/>
</dbReference>
<dbReference type="Gene3D" id="3.50.50.60">
    <property type="entry name" value="FAD/NAD(P)-binding domain"/>
    <property type="match status" value="1"/>
</dbReference>
<accession>A0A4S1WZV6</accession>
<reference evidence="3 4" key="1">
    <citation type="submission" date="2019-04" db="EMBL/GenBank/DDBJ databases">
        <title>Sphingomonas psychrotolerans sp. nov., isolated from soil in the Tianshan Mountains, Xinjiang, China.</title>
        <authorList>
            <person name="Luo Y."/>
            <person name="Sheng H."/>
        </authorList>
    </citation>
    <scope>NUCLEOTIDE SEQUENCE [LARGE SCALE GENOMIC DNA]</scope>
    <source>
        <strain evidence="3 4">ZFGT-11</strain>
    </source>
</reference>
<dbReference type="SUPFAM" id="SSF51905">
    <property type="entry name" value="FAD/NAD(P)-binding domain"/>
    <property type="match status" value="1"/>
</dbReference>
<evidence type="ECO:0000313" key="4">
    <source>
        <dbReference type="Proteomes" id="UP000306147"/>
    </source>
</evidence>
<dbReference type="PRINTS" id="PR00420">
    <property type="entry name" value="RNGMNOXGNASE"/>
</dbReference>
<dbReference type="OrthoDB" id="5499180at2"/>
<feature type="domain" description="FAD-binding" evidence="2">
    <location>
        <begin position="123"/>
        <end position="454"/>
    </location>
</feature>
<evidence type="ECO:0000256" key="1">
    <source>
        <dbReference type="SAM" id="MobiDB-lite"/>
    </source>
</evidence>
<gene>
    <name evidence="3" type="ORF">E5A73_20000</name>
</gene>
<evidence type="ECO:0000313" key="3">
    <source>
        <dbReference type="EMBL" id="TGX49128.1"/>
    </source>
</evidence>
<protein>
    <submittedName>
        <fullName evidence="3">FAD-binding protein</fullName>
    </submittedName>
</protein>
<dbReference type="InterPro" id="IPR002938">
    <property type="entry name" value="FAD-bd"/>
</dbReference>
<dbReference type="InterPro" id="IPR051704">
    <property type="entry name" value="FAD_aromatic-hydroxylase"/>
</dbReference>
<dbReference type="PANTHER" id="PTHR46865">
    <property type="entry name" value="OXIDOREDUCTASE-RELATED"/>
    <property type="match status" value="1"/>
</dbReference>
<evidence type="ECO:0000259" key="2">
    <source>
        <dbReference type="Pfam" id="PF01494"/>
    </source>
</evidence>
<proteinExistence type="predicted"/>